<dbReference type="HOGENOM" id="CLU_1353512_0_0_3"/>
<dbReference type="EMBL" id="CP003630">
    <property type="protein sequence ID" value="AFZ16484.1"/>
    <property type="molecule type" value="Genomic_DNA"/>
</dbReference>
<dbReference type="AlphaFoldDB" id="K9W9N2"/>
<reference evidence="1 2" key="1">
    <citation type="submission" date="2012-06" db="EMBL/GenBank/DDBJ databases">
        <title>Finished chromosome of genome of Microcoleus sp. PCC 7113.</title>
        <authorList>
            <consortium name="US DOE Joint Genome Institute"/>
            <person name="Gugger M."/>
            <person name="Coursin T."/>
            <person name="Rippka R."/>
            <person name="Tandeau De Marsac N."/>
            <person name="Huntemann M."/>
            <person name="Wei C.-L."/>
            <person name="Han J."/>
            <person name="Detter J.C."/>
            <person name="Han C."/>
            <person name="Tapia R."/>
            <person name="Chen A."/>
            <person name="Kyrpides N."/>
            <person name="Mavromatis K."/>
            <person name="Markowitz V."/>
            <person name="Szeto E."/>
            <person name="Ivanova N."/>
            <person name="Pagani I."/>
            <person name="Pati A."/>
            <person name="Goodwin L."/>
            <person name="Nordberg H.P."/>
            <person name="Cantor M.N."/>
            <person name="Hua S.X."/>
            <person name="Woyke T."/>
            <person name="Kerfeld C.A."/>
        </authorList>
    </citation>
    <scope>NUCLEOTIDE SEQUENCE [LARGE SCALE GENOMIC DNA]</scope>
    <source>
        <strain evidence="1 2">PCC 7113</strain>
    </source>
</reference>
<keyword evidence="2" id="KW-1185">Reference proteome</keyword>
<proteinExistence type="predicted"/>
<accession>K9W9N2</accession>
<dbReference type="KEGG" id="mic:Mic7113_0568"/>
<gene>
    <name evidence="1" type="ORF">Mic7113_0568</name>
</gene>
<organism evidence="1 2">
    <name type="scientific">Allocoleopsis franciscana PCC 7113</name>
    <dbReference type="NCBI Taxonomy" id="1173027"/>
    <lineage>
        <taxon>Bacteria</taxon>
        <taxon>Bacillati</taxon>
        <taxon>Cyanobacteriota</taxon>
        <taxon>Cyanophyceae</taxon>
        <taxon>Coleofasciculales</taxon>
        <taxon>Coleofasciculaceae</taxon>
        <taxon>Allocoleopsis</taxon>
        <taxon>Allocoleopsis franciscana</taxon>
    </lineage>
</organism>
<protein>
    <submittedName>
        <fullName evidence="1">Uncharacterized protein</fullName>
    </submittedName>
</protein>
<dbReference type="PATRIC" id="fig|1173027.3.peg.624"/>
<sequence length="208" mass="23378">MLLAVLMSEVYSTEELIKILADERRACINGQRLNLAASASGSPLLDQFLKPDGIQKFSAYRDFKAAVHRYQRQHQVSGIVWRQLTMKGKTLRYPAVDDQLAALSSDLEILKAAKVSILTFWYSVTQGMDLYLSINSGKDYRQIRLDEVGAITKGTEWASLSVHGNSTFLEIILQLGWGQPEEASYKRGWPLSGSEYIHAVKPNQRPIC</sequence>
<dbReference type="Proteomes" id="UP000010471">
    <property type="component" value="Chromosome"/>
</dbReference>
<name>K9W9N2_9CYAN</name>
<dbReference type="eggNOG" id="ENOG502Z8TC">
    <property type="taxonomic scope" value="Bacteria"/>
</dbReference>
<evidence type="ECO:0000313" key="2">
    <source>
        <dbReference type="Proteomes" id="UP000010471"/>
    </source>
</evidence>
<evidence type="ECO:0000313" key="1">
    <source>
        <dbReference type="EMBL" id="AFZ16484.1"/>
    </source>
</evidence>
<dbReference type="STRING" id="1173027.Mic7113_0568"/>